<organism evidence="1 2">
    <name type="scientific">Streptomyces colonosanans</name>
    <dbReference type="NCBI Taxonomy" id="1428652"/>
    <lineage>
        <taxon>Bacteria</taxon>
        <taxon>Bacillati</taxon>
        <taxon>Actinomycetota</taxon>
        <taxon>Actinomycetes</taxon>
        <taxon>Kitasatosporales</taxon>
        <taxon>Streptomycetaceae</taxon>
        <taxon>Streptomyces</taxon>
    </lineage>
</organism>
<dbReference type="AlphaFoldDB" id="A0A1S2PFU8"/>
<name>A0A1S2PFU8_9ACTN</name>
<accession>A0A1S2PFU8</accession>
<dbReference type="EMBL" id="MLYP01000037">
    <property type="protein sequence ID" value="OIJ92486.1"/>
    <property type="molecule type" value="Genomic_DNA"/>
</dbReference>
<evidence type="ECO:0000313" key="1">
    <source>
        <dbReference type="EMBL" id="OIJ92486.1"/>
    </source>
</evidence>
<reference evidence="1 2" key="1">
    <citation type="submission" date="2016-10" db="EMBL/GenBank/DDBJ databases">
        <title>Genome sequence of Streptomyces sp. MUSC 93.</title>
        <authorList>
            <person name="Lee L.-H."/>
            <person name="Ser H.-L."/>
            <person name="Law J.W.-F."/>
        </authorList>
    </citation>
    <scope>NUCLEOTIDE SEQUENCE [LARGE SCALE GENOMIC DNA]</scope>
    <source>
        <strain evidence="1 2">MUSC 93</strain>
    </source>
</reference>
<protein>
    <submittedName>
        <fullName evidence="1">Uncharacterized protein</fullName>
    </submittedName>
</protein>
<gene>
    <name evidence="1" type="ORF">BIV24_13740</name>
</gene>
<comment type="caution">
    <text evidence="1">The sequence shown here is derived from an EMBL/GenBank/DDBJ whole genome shotgun (WGS) entry which is preliminary data.</text>
</comment>
<dbReference type="Proteomes" id="UP000179935">
    <property type="component" value="Unassembled WGS sequence"/>
</dbReference>
<evidence type="ECO:0000313" key="2">
    <source>
        <dbReference type="Proteomes" id="UP000179935"/>
    </source>
</evidence>
<proteinExistence type="predicted"/>
<sequence>MPDQGQVMTARTLPKGWKWFQSAADSMTESHWYATAPYDVEAVRKLSGFNDDAPMSEQISHPAWNLDRTVSAQSWNALRLEVGEQIKLYQKLISGGKA</sequence>
<keyword evidence="2" id="KW-1185">Reference proteome</keyword>